<dbReference type="EMBL" id="MU865951">
    <property type="protein sequence ID" value="KAK4447243.1"/>
    <property type="molecule type" value="Genomic_DNA"/>
</dbReference>
<evidence type="ECO:0000313" key="3">
    <source>
        <dbReference type="EMBL" id="KAK4447243.1"/>
    </source>
</evidence>
<name>A0AAV9GGE9_9PEZI</name>
<dbReference type="Proteomes" id="UP001321760">
    <property type="component" value="Unassembled WGS sequence"/>
</dbReference>
<reference evidence="3" key="2">
    <citation type="submission" date="2023-05" db="EMBL/GenBank/DDBJ databases">
        <authorList>
            <consortium name="Lawrence Berkeley National Laboratory"/>
            <person name="Steindorff A."/>
            <person name="Hensen N."/>
            <person name="Bonometti L."/>
            <person name="Westerberg I."/>
            <person name="Brannstrom I.O."/>
            <person name="Guillou S."/>
            <person name="Cros-Aarteil S."/>
            <person name="Calhoun S."/>
            <person name="Haridas S."/>
            <person name="Kuo A."/>
            <person name="Mondo S."/>
            <person name="Pangilinan J."/>
            <person name="Riley R."/>
            <person name="Labutti K."/>
            <person name="Andreopoulos B."/>
            <person name="Lipzen A."/>
            <person name="Chen C."/>
            <person name="Yanf M."/>
            <person name="Daum C."/>
            <person name="Ng V."/>
            <person name="Clum A."/>
            <person name="Ohm R."/>
            <person name="Martin F."/>
            <person name="Silar P."/>
            <person name="Natvig D."/>
            <person name="Lalanne C."/>
            <person name="Gautier V."/>
            <person name="Ament-Velasquez S.L."/>
            <person name="Kruys A."/>
            <person name="Hutchinson M.I."/>
            <person name="Powell A.J."/>
            <person name="Barry K."/>
            <person name="Miller A.N."/>
            <person name="Grigoriev I.V."/>
            <person name="Debuchy R."/>
            <person name="Gladieux P."/>
            <person name="Thoren M.H."/>
            <person name="Johannesson H."/>
        </authorList>
    </citation>
    <scope>NUCLEOTIDE SEQUENCE</scope>
    <source>
        <strain evidence="3">PSN243</strain>
    </source>
</reference>
<keyword evidence="4" id="KW-1185">Reference proteome</keyword>
<reference evidence="3" key="1">
    <citation type="journal article" date="2023" name="Mol. Phylogenet. Evol.">
        <title>Genome-scale phylogeny and comparative genomics of the fungal order Sordariales.</title>
        <authorList>
            <person name="Hensen N."/>
            <person name="Bonometti L."/>
            <person name="Westerberg I."/>
            <person name="Brannstrom I.O."/>
            <person name="Guillou S."/>
            <person name="Cros-Aarteil S."/>
            <person name="Calhoun S."/>
            <person name="Haridas S."/>
            <person name="Kuo A."/>
            <person name="Mondo S."/>
            <person name="Pangilinan J."/>
            <person name="Riley R."/>
            <person name="LaButti K."/>
            <person name="Andreopoulos B."/>
            <person name="Lipzen A."/>
            <person name="Chen C."/>
            <person name="Yan M."/>
            <person name="Daum C."/>
            <person name="Ng V."/>
            <person name="Clum A."/>
            <person name="Steindorff A."/>
            <person name="Ohm R.A."/>
            <person name="Martin F."/>
            <person name="Silar P."/>
            <person name="Natvig D.O."/>
            <person name="Lalanne C."/>
            <person name="Gautier V."/>
            <person name="Ament-Velasquez S.L."/>
            <person name="Kruys A."/>
            <person name="Hutchinson M.I."/>
            <person name="Powell A.J."/>
            <person name="Barry K."/>
            <person name="Miller A.N."/>
            <person name="Grigoriev I.V."/>
            <person name="Debuchy R."/>
            <person name="Gladieux P."/>
            <person name="Hiltunen Thoren M."/>
            <person name="Johannesson H."/>
        </authorList>
    </citation>
    <scope>NUCLEOTIDE SEQUENCE</scope>
    <source>
        <strain evidence="3">PSN243</strain>
    </source>
</reference>
<gene>
    <name evidence="3" type="ORF">QBC34DRAFT_467815</name>
</gene>
<comment type="caution">
    <text evidence="3">The sequence shown here is derived from an EMBL/GenBank/DDBJ whole genome shotgun (WGS) entry which is preliminary data.</text>
</comment>
<dbReference type="AlphaFoldDB" id="A0AAV9GGE9"/>
<protein>
    <recommendedName>
        <fullName evidence="5">Apple domain-containing protein</fullName>
    </recommendedName>
</protein>
<evidence type="ECO:0000256" key="2">
    <source>
        <dbReference type="SAM" id="Phobius"/>
    </source>
</evidence>
<feature type="compositionally biased region" description="Low complexity" evidence="1">
    <location>
        <begin position="124"/>
        <end position="142"/>
    </location>
</feature>
<feature type="region of interest" description="Disordered" evidence="1">
    <location>
        <begin position="124"/>
        <end position="143"/>
    </location>
</feature>
<feature type="transmembrane region" description="Helical" evidence="2">
    <location>
        <begin position="68"/>
        <end position="89"/>
    </location>
</feature>
<keyword evidence="2" id="KW-0472">Membrane</keyword>
<evidence type="ECO:0000313" key="4">
    <source>
        <dbReference type="Proteomes" id="UP001321760"/>
    </source>
</evidence>
<sequence>MASPQYLTQPPGTYYQIHDTAAEKAAQYYYQGQSPQPQNFPTPPQPQFPAGHIDEDDSVSIGRNLVRGFLIVFVLLLVTIIGLSAGLGVSQRNLHQTESNLQIAQQAVSAAALGPDATTITVTATPVSPTTTSKPTPTSVKSDVQCPSINGTTLTTSTTSNSTSTEPNTNTTTTKKFLLLCGLDYGEGEATDIGNTKVKNLNACAEACAKKANCTGAGWGVIKGDKGPEHTCWMKTGLIRSHNATGTWGFAMLLGKGEGE</sequence>
<proteinExistence type="predicted"/>
<organism evidence="3 4">
    <name type="scientific">Podospora aff. communis PSN243</name>
    <dbReference type="NCBI Taxonomy" id="3040156"/>
    <lineage>
        <taxon>Eukaryota</taxon>
        <taxon>Fungi</taxon>
        <taxon>Dikarya</taxon>
        <taxon>Ascomycota</taxon>
        <taxon>Pezizomycotina</taxon>
        <taxon>Sordariomycetes</taxon>
        <taxon>Sordariomycetidae</taxon>
        <taxon>Sordariales</taxon>
        <taxon>Podosporaceae</taxon>
        <taxon>Podospora</taxon>
    </lineage>
</organism>
<evidence type="ECO:0008006" key="5">
    <source>
        <dbReference type="Google" id="ProtNLM"/>
    </source>
</evidence>
<accession>A0AAV9GGE9</accession>
<feature type="region of interest" description="Disordered" evidence="1">
    <location>
        <begin position="151"/>
        <end position="170"/>
    </location>
</feature>
<dbReference type="Gene3D" id="3.50.4.10">
    <property type="entry name" value="Hepatocyte Growth Factor"/>
    <property type="match status" value="1"/>
</dbReference>
<keyword evidence="2" id="KW-0812">Transmembrane</keyword>
<evidence type="ECO:0000256" key="1">
    <source>
        <dbReference type="SAM" id="MobiDB-lite"/>
    </source>
</evidence>
<keyword evidence="2" id="KW-1133">Transmembrane helix</keyword>